<keyword evidence="9" id="KW-1185">Reference proteome</keyword>
<evidence type="ECO:0000256" key="2">
    <source>
        <dbReference type="ARBA" id="ARBA00008779"/>
    </source>
</evidence>
<dbReference type="PANTHER" id="PTHR45953:SF1">
    <property type="entry name" value="IDURONATE 2-SULFATASE"/>
    <property type="match status" value="1"/>
</dbReference>
<dbReference type="InterPro" id="IPR035874">
    <property type="entry name" value="IDS"/>
</dbReference>
<keyword evidence="6" id="KW-0106">Calcium</keyword>
<dbReference type="Gene3D" id="3.40.720.10">
    <property type="entry name" value="Alkaline Phosphatase, subunit A"/>
    <property type="match status" value="1"/>
</dbReference>
<keyword evidence="3" id="KW-0479">Metal-binding</keyword>
<evidence type="ECO:0000256" key="6">
    <source>
        <dbReference type="ARBA" id="ARBA00022837"/>
    </source>
</evidence>
<dbReference type="PANTHER" id="PTHR45953">
    <property type="entry name" value="IDURONATE 2-SULFATASE"/>
    <property type="match status" value="1"/>
</dbReference>
<comment type="cofactor">
    <cofactor evidence="1">
        <name>Ca(2+)</name>
        <dbReference type="ChEBI" id="CHEBI:29108"/>
    </cofactor>
</comment>
<evidence type="ECO:0000259" key="7">
    <source>
        <dbReference type="Pfam" id="PF00884"/>
    </source>
</evidence>
<dbReference type="GO" id="GO:0005737">
    <property type="term" value="C:cytoplasm"/>
    <property type="evidence" value="ECO:0007669"/>
    <property type="project" value="TreeGrafter"/>
</dbReference>
<name>A0A2S7L1Y0_9FLAO</name>
<sequence length="483" mass="55224">MLTTLYSFQSNINEKKEKQNYNVLFIAIDDLRTELNCYGASHIKSPNIDKLAADGIMFKQAHVQQAICMVSRASIMSGIRPEKKGIYTGKAVQDLLPDVLTMNKFFKQNGYNIASCGKIYHHGLDTKNQFGDDEMTPKSTWTGKGYVTPEAIEKIALNTEFHRGPAYEFADVHDTIYKDGLNTLNAMRKMEVLSKDDKPFFLAVGLSKPHLPFTAPKKYWDMYPAASIHLSDLKKRPENSYRQAIRTRGELNSYYNIPQQYDEIDDATALNLRRAYYACVSYVDAQVGNLMNQLDKLGLRENTIVVLWGDHGYKLGDYNSWCKWTNMNIDTNVPFIFNTPNGKKGLVSESPVEALDIYPTLAELCGLEIPLHVDGQSIVPLFDDPTLNMDRIVYTQWPITRQDYDRTIMGYSAKSSRFNYVEWVKLSTGKVVATELFDHEIDPMETKNVVGDLSYKKEIKFLSEKLSKRIKTTDHDHKFKKID</sequence>
<protein>
    <recommendedName>
        <fullName evidence="7">Sulfatase N-terminal domain-containing protein</fullName>
    </recommendedName>
</protein>
<reference evidence="8 9" key="1">
    <citation type="submission" date="2016-11" db="EMBL/GenBank/DDBJ databases">
        <title>Trade-off between light-utilization and light-protection in marine flavobacteria.</title>
        <authorList>
            <person name="Kumagai Y."/>
        </authorList>
    </citation>
    <scope>NUCLEOTIDE SEQUENCE [LARGE SCALE GENOMIC DNA]</scope>
    <source>
        <strain evidence="8 9">ATCC 700397</strain>
    </source>
</reference>
<evidence type="ECO:0000256" key="5">
    <source>
        <dbReference type="ARBA" id="ARBA00022801"/>
    </source>
</evidence>
<dbReference type="Pfam" id="PF00884">
    <property type="entry name" value="Sulfatase"/>
    <property type="match status" value="1"/>
</dbReference>
<comment type="caution">
    <text evidence="8">The sequence shown here is derived from an EMBL/GenBank/DDBJ whole genome shotgun (WGS) entry which is preliminary data.</text>
</comment>
<evidence type="ECO:0000256" key="1">
    <source>
        <dbReference type="ARBA" id="ARBA00001913"/>
    </source>
</evidence>
<evidence type="ECO:0000313" key="8">
    <source>
        <dbReference type="EMBL" id="PQB08924.1"/>
    </source>
</evidence>
<dbReference type="CDD" id="cd16030">
    <property type="entry name" value="iduronate-2-sulfatase"/>
    <property type="match status" value="1"/>
</dbReference>
<dbReference type="Proteomes" id="UP000239522">
    <property type="component" value="Unassembled WGS sequence"/>
</dbReference>
<keyword evidence="4" id="KW-0732">Signal</keyword>
<gene>
    <name evidence="8" type="ORF">BST83_00760</name>
</gene>
<dbReference type="RefSeq" id="WP_240614597.1">
    <property type="nucleotide sequence ID" value="NZ_MQUA01000004.1"/>
</dbReference>
<dbReference type="EMBL" id="MQUA01000004">
    <property type="protein sequence ID" value="PQB08924.1"/>
    <property type="molecule type" value="Genomic_DNA"/>
</dbReference>
<dbReference type="GO" id="GO:0046872">
    <property type="term" value="F:metal ion binding"/>
    <property type="evidence" value="ECO:0007669"/>
    <property type="project" value="UniProtKB-KW"/>
</dbReference>
<comment type="similarity">
    <text evidence="2">Belongs to the sulfatase family.</text>
</comment>
<dbReference type="AlphaFoldDB" id="A0A2S7L1Y0"/>
<keyword evidence="5" id="KW-0378">Hydrolase</keyword>
<proteinExistence type="inferred from homology"/>
<accession>A0A2S7L1Y0</accession>
<evidence type="ECO:0000256" key="4">
    <source>
        <dbReference type="ARBA" id="ARBA00022729"/>
    </source>
</evidence>
<dbReference type="InterPro" id="IPR000917">
    <property type="entry name" value="Sulfatase_N"/>
</dbReference>
<dbReference type="GO" id="GO:0004423">
    <property type="term" value="F:iduronate-2-sulfatase activity"/>
    <property type="evidence" value="ECO:0007669"/>
    <property type="project" value="InterPro"/>
</dbReference>
<evidence type="ECO:0000313" key="9">
    <source>
        <dbReference type="Proteomes" id="UP000239522"/>
    </source>
</evidence>
<evidence type="ECO:0000256" key="3">
    <source>
        <dbReference type="ARBA" id="ARBA00022723"/>
    </source>
</evidence>
<feature type="domain" description="Sulfatase N-terminal" evidence="7">
    <location>
        <begin position="22"/>
        <end position="366"/>
    </location>
</feature>
<dbReference type="InterPro" id="IPR017850">
    <property type="entry name" value="Alkaline_phosphatase_core_sf"/>
</dbReference>
<organism evidence="8 9">
    <name type="scientific">Polaribacter filamentus</name>
    <dbReference type="NCBI Taxonomy" id="53483"/>
    <lineage>
        <taxon>Bacteria</taxon>
        <taxon>Pseudomonadati</taxon>
        <taxon>Bacteroidota</taxon>
        <taxon>Flavobacteriia</taxon>
        <taxon>Flavobacteriales</taxon>
        <taxon>Flavobacteriaceae</taxon>
    </lineage>
</organism>
<dbReference type="SUPFAM" id="SSF53649">
    <property type="entry name" value="Alkaline phosphatase-like"/>
    <property type="match status" value="1"/>
</dbReference>